<dbReference type="AlphaFoldDB" id="D3B8Y0"/>
<dbReference type="PROSITE" id="PS50076">
    <property type="entry name" value="DNAJ_2"/>
    <property type="match status" value="1"/>
</dbReference>
<dbReference type="SMART" id="SM00271">
    <property type="entry name" value="DnaJ"/>
    <property type="match status" value="1"/>
</dbReference>
<evidence type="ECO:0000256" key="1">
    <source>
        <dbReference type="SAM" id="MobiDB-lite"/>
    </source>
</evidence>
<dbReference type="SUPFAM" id="SSF46565">
    <property type="entry name" value="Chaperone J-domain"/>
    <property type="match status" value="1"/>
</dbReference>
<evidence type="ECO:0000313" key="3">
    <source>
        <dbReference type="EMBL" id="EFA82019.1"/>
    </source>
</evidence>
<feature type="region of interest" description="Disordered" evidence="1">
    <location>
        <begin position="321"/>
        <end position="368"/>
    </location>
</feature>
<keyword evidence="4" id="KW-1185">Reference proteome</keyword>
<dbReference type="InterPro" id="IPR036869">
    <property type="entry name" value="J_dom_sf"/>
</dbReference>
<evidence type="ECO:0000313" key="4">
    <source>
        <dbReference type="Proteomes" id="UP000001396"/>
    </source>
</evidence>
<dbReference type="Gene3D" id="1.10.287.110">
    <property type="entry name" value="DnaJ domain"/>
    <property type="match status" value="1"/>
</dbReference>
<dbReference type="Gene3D" id="3.30.70.2850">
    <property type="match status" value="1"/>
</dbReference>
<dbReference type="SUPFAM" id="SSF48371">
    <property type="entry name" value="ARM repeat"/>
    <property type="match status" value="1"/>
</dbReference>
<dbReference type="EMBL" id="ADBJ01000021">
    <property type="protein sequence ID" value="EFA82019.1"/>
    <property type="molecule type" value="Genomic_DNA"/>
</dbReference>
<organism evidence="3 4">
    <name type="scientific">Heterostelium pallidum (strain ATCC 26659 / Pp 5 / PN500)</name>
    <name type="common">Cellular slime mold</name>
    <name type="synonym">Polysphondylium pallidum</name>
    <dbReference type="NCBI Taxonomy" id="670386"/>
    <lineage>
        <taxon>Eukaryota</taxon>
        <taxon>Amoebozoa</taxon>
        <taxon>Evosea</taxon>
        <taxon>Eumycetozoa</taxon>
        <taxon>Dictyostelia</taxon>
        <taxon>Acytosteliales</taxon>
        <taxon>Acytosteliaceae</taxon>
        <taxon>Heterostelium</taxon>
    </lineage>
</organism>
<dbReference type="PRINTS" id="PR00625">
    <property type="entry name" value="JDOMAIN"/>
</dbReference>
<dbReference type="InterPro" id="IPR001623">
    <property type="entry name" value="DnaJ_domain"/>
</dbReference>
<dbReference type="CDD" id="cd06257">
    <property type="entry name" value="DnaJ"/>
    <property type="match status" value="1"/>
</dbReference>
<dbReference type="InterPro" id="IPR016024">
    <property type="entry name" value="ARM-type_fold"/>
</dbReference>
<sequence>MDHNNNNSNSNNNENEEESTMKPLYGMLGVSSDASQSEIRDVYLKKSRQYHPDRGGDHQWFIQLNSAYVILSDPERRRVYDMWPGSIEDPTQLDLLAKYMPTKSKFSEFYTLLAHAVVDRFFSFKAHIIAAALSIQRDAPNIHLNLSHIAAFPIVHLLVDNIIEKLIDRKLLQQQEKQQQKKQQQDNNNNNNKKQQQQQGKFEEMMLSPMKRALVIEVLATLIAAPFELYAYRAFRSKYEGNTWFDYFTLGTANDFSPLKRMFHNTALYLRCFVSSDLKYLIGLSAFRVGYTLTSYFLSSMADYCNHRALLAGVEHKLRQRNKQNDEIDEDEEDSDSDSDNNDRDSDNEDDDDEEDEEEEEKDSDQSKSAKEIVWKGASYGAKFLSYFVPASMFSVYRLFYNIESPRISYFSQSLFRSAFLDTVSVSFFDFLHTTIDNNEINI</sequence>
<gene>
    <name evidence="3" type="ORF">PPL_04924</name>
</gene>
<evidence type="ECO:0000259" key="2">
    <source>
        <dbReference type="PROSITE" id="PS50076"/>
    </source>
</evidence>
<dbReference type="STRING" id="670386.D3B8Y0"/>
<dbReference type="RefSeq" id="XP_020434136.1">
    <property type="nucleotide sequence ID" value="XM_020575820.1"/>
</dbReference>
<feature type="domain" description="J" evidence="2">
    <location>
        <begin position="23"/>
        <end position="84"/>
    </location>
</feature>
<name>D3B8Y0_HETP5</name>
<feature type="region of interest" description="Disordered" evidence="1">
    <location>
        <begin position="177"/>
        <end position="201"/>
    </location>
</feature>
<dbReference type="Proteomes" id="UP000001396">
    <property type="component" value="Unassembled WGS sequence"/>
</dbReference>
<dbReference type="InterPro" id="IPR052763">
    <property type="entry name" value="DnaJ_C4"/>
</dbReference>
<accession>D3B8Y0</accession>
<dbReference type="InParanoid" id="D3B8Y0"/>
<comment type="caution">
    <text evidence="3">The sequence shown here is derived from an EMBL/GenBank/DDBJ whole genome shotgun (WGS) entry which is preliminary data.</text>
</comment>
<dbReference type="Pfam" id="PF00226">
    <property type="entry name" value="DnaJ"/>
    <property type="match status" value="1"/>
</dbReference>
<proteinExistence type="predicted"/>
<protein>
    <recommendedName>
        <fullName evidence="2">J domain-containing protein</fullName>
    </recommendedName>
</protein>
<dbReference type="PANTHER" id="PTHR44825">
    <property type="match status" value="1"/>
</dbReference>
<dbReference type="OMA" id="EFTISHF"/>
<feature type="compositionally biased region" description="Acidic residues" evidence="1">
    <location>
        <begin position="327"/>
        <end position="363"/>
    </location>
</feature>
<dbReference type="GeneID" id="31360410"/>
<reference evidence="3 4" key="1">
    <citation type="journal article" date="2011" name="Genome Res.">
        <title>Phylogeny-wide analysis of social amoeba genomes highlights ancient origins for complex intercellular communication.</title>
        <authorList>
            <person name="Heidel A.J."/>
            <person name="Lawal H.M."/>
            <person name="Felder M."/>
            <person name="Schilde C."/>
            <person name="Helps N.R."/>
            <person name="Tunggal B."/>
            <person name="Rivero F."/>
            <person name="John U."/>
            <person name="Schleicher M."/>
            <person name="Eichinger L."/>
            <person name="Platzer M."/>
            <person name="Noegel A.A."/>
            <person name="Schaap P."/>
            <person name="Gloeckner G."/>
        </authorList>
    </citation>
    <scope>NUCLEOTIDE SEQUENCE [LARGE SCALE GENOMIC DNA]</scope>
    <source>
        <strain evidence="4">ATCC 26659 / Pp 5 / PN500</strain>
    </source>
</reference>
<dbReference type="PANTHER" id="PTHR44825:SF1">
    <property type="entry name" value="DNAJ HOMOLOG SUBFAMILY C MEMBER 4"/>
    <property type="match status" value="1"/>
</dbReference>
<dbReference type="FunCoup" id="D3B8Y0">
    <property type="interactions" value="805"/>
</dbReference>
<feature type="compositionally biased region" description="Low complexity" evidence="1">
    <location>
        <begin position="177"/>
        <end position="200"/>
    </location>
</feature>